<comment type="caution">
    <text evidence="2">The sequence shown here is derived from an EMBL/GenBank/DDBJ whole genome shotgun (WGS) entry which is preliminary data.</text>
</comment>
<protein>
    <submittedName>
        <fullName evidence="2">Uncharacterized protein</fullName>
    </submittedName>
</protein>
<dbReference type="AlphaFoldDB" id="A0A370TQG3"/>
<accession>A0A370TQG3</accession>
<dbReference type="GeneID" id="43598036"/>
<evidence type="ECO:0000313" key="2">
    <source>
        <dbReference type="EMBL" id="RDL37754.1"/>
    </source>
</evidence>
<dbReference type="OrthoDB" id="2910287at2759"/>
<keyword evidence="1" id="KW-0732">Signal</keyword>
<gene>
    <name evidence="2" type="ORF">BP5553_05187</name>
</gene>
<dbReference type="Proteomes" id="UP000254866">
    <property type="component" value="Unassembled WGS sequence"/>
</dbReference>
<evidence type="ECO:0000313" key="3">
    <source>
        <dbReference type="Proteomes" id="UP000254866"/>
    </source>
</evidence>
<keyword evidence="3" id="KW-1185">Reference proteome</keyword>
<proteinExistence type="predicted"/>
<dbReference type="RefSeq" id="XP_031870410.1">
    <property type="nucleotide sequence ID" value="XM_032013810.1"/>
</dbReference>
<feature type="chain" id="PRO_5016662193" evidence="1">
    <location>
        <begin position="19"/>
        <end position="127"/>
    </location>
</feature>
<feature type="signal peptide" evidence="1">
    <location>
        <begin position="1"/>
        <end position="18"/>
    </location>
</feature>
<organism evidence="2 3">
    <name type="scientific">Venustampulla echinocandica</name>
    <dbReference type="NCBI Taxonomy" id="2656787"/>
    <lineage>
        <taxon>Eukaryota</taxon>
        <taxon>Fungi</taxon>
        <taxon>Dikarya</taxon>
        <taxon>Ascomycota</taxon>
        <taxon>Pezizomycotina</taxon>
        <taxon>Leotiomycetes</taxon>
        <taxon>Helotiales</taxon>
        <taxon>Pleuroascaceae</taxon>
        <taxon>Venustampulla</taxon>
    </lineage>
</organism>
<reference evidence="2 3" key="1">
    <citation type="journal article" date="2018" name="IMA Fungus">
        <title>IMA Genome-F 9: Draft genome sequence of Annulohypoxylon stygium, Aspergillus mulundensis, Berkeleyomyces basicola (syn. Thielaviopsis basicola), Ceratocystis smalleyi, two Cercospora beticola strains, Coleophoma cylindrospora, Fusarium fracticaudum, Phialophora cf. hyalina, and Morchella septimelata.</title>
        <authorList>
            <person name="Wingfield B.D."/>
            <person name="Bills G.F."/>
            <person name="Dong Y."/>
            <person name="Huang W."/>
            <person name="Nel W.J."/>
            <person name="Swalarsk-Parry B.S."/>
            <person name="Vaghefi N."/>
            <person name="Wilken P.M."/>
            <person name="An Z."/>
            <person name="de Beer Z.W."/>
            <person name="De Vos L."/>
            <person name="Chen L."/>
            <person name="Duong T.A."/>
            <person name="Gao Y."/>
            <person name="Hammerbacher A."/>
            <person name="Kikkert J.R."/>
            <person name="Li Y."/>
            <person name="Li H."/>
            <person name="Li K."/>
            <person name="Li Q."/>
            <person name="Liu X."/>
            <person name="Ma X."/>
            <person name="Naidoo K."/>
            <person name="Pethybridge S.J."/>
            <person name="Sun J."/>
            <person name="Steenkamp E.T."/>
            <person name="van der Nest M.A."/>
            <person name="van Wyk S."/>
            <person name="Wingfield M.J."/>
            <person name="Xiong C."/>
            <person name="Yue Q."/>
            <person name="Zhang X."/>
        </authorList>
    </citation>
    <scope>NUCLEOTIDE SEQUENCE [LARGE SCALE GENOMIC DNA]</scope>
    <source>
        <strain evidence="2 3">BP 5553</strain>
    </source>
</reference>
<name>A0A370TQG3_9HELO</name>
<sequence>MKFSIAVLTAALGSTTLAAPNSLTEFANPTQMPNQVLERFNSRDATPGPAANFIALDDRDGNLRKTEKRANTHLYICKDIHFAGPCQNLEVSRGTCYGFGNGWDKEISSLGPDTGTVCCIWEYVLHI</sequence>
<dbReference type="EMBL" id="NPIC01000003">
    <property type="protein sequence ID" value="RDL37754.1"/>
    <property type="molecule type" value="Genomic_DNA"/>
</dbReference>
<evidence type="ECO:0000256" key="1">
    <source>
        <dbReference type="SAM" id="SignalP"/>
    </source>
</evidence>